<dbReference type="InterPro" id="IPR036514">
    <property type="entry name" value="SGNH_hydro_sf"/>
</dbReference>
<dbReference type="SUPFAM" id="SSF54001">
    <property type="entry name" value="Cysteine proteinases"/>
    <property type="match status" value="1"/>
</dbReference>
<comment type="similarity">
    <text evidence="1">Belongs to the peptidase C48 family.</text>
</comment>
<feature type="region of interest" description="Disordered" evidence="5">
    <location>
        <begin position="95"/>
        <end position="134"/>
    </location>
</feature>
<name>Q10KZ4_ORYSJ</name>
<dbReference type="GO" id="GO:0006508">
    <property type="term" value="P:proteolysis"/>
    <property type="evidence" value="ECO:0007669"/>
    <property type="project" value="UniProtKB-KW"/>
</dbReference>
<keyword evidence="2 8" id="KW-0645">Protease</keyword>
<dbReference type="Pfam" id="PF02902">
    <property type="entry name" value="Peptidase_C48"/>
    <property type="match status" value="1"/>
</dbReference>
<dbReference type="Gene3D" id="3.40.50.1110">
    <property type="entry name" value="SGNH hydrolase"/>
    <property type="match status" value="1"/>
</dbReference>
<feature type="compositionally biased region" description="Basic and acidic residues" evidence="5">
    <location>
        <begin position="112"/>
        <end position="134"/>
    </location>
</feature>
<dbReference type="EMBL" id="DP000009">
    <property type="protein sequence ID" value="ABF96117.1"/>
    <property type="molecule type" value="Genomic_DNA"/>
</dbReference>
<evidence type="ECO:0000259" key="7">
    <source>
        <dbReference type="PROSITE" id="PS50600"/>
    </source>
</evidence>
<evidence type="ECO:0000313" key="8">
    <source>
        <dbReference type="EMBL" id="ABF96117.1"/>
    </source>
</evidence>
<dbReference type="GO" id="GO:0008234">
    <property type="term" value="F:cysteine-type peptidase activity"/>
    <property type="evidence" value="ECO:0007669"/>
    <property type="project" value="UniProtKB-KW"/>
</dbReference>
<proteinExistence type="inferred from homology"/>
<reference evidence="8" key="1">
    <citation type="journal article" date="2005" name="Genome Res.">
        <title>Sequence, annotation, and analysis of synteny between rice chromosome 3 and diverged grass species.</title>
        <authorList>
            <consortium name="Rice Chromosome 3 Sequencing Consortium"/>
            <person name="Buell C.R."/>
            <person name="Yuan Q."/>
            <person name="Ouyang S."/>
            <person name="Liu J."/>
            <person name="Zhu W."/>
            <person name="Wang A."/>
            <person name="Maiti R."/>
            <person name="Haas B."/>
            <person name="Wortman J."/>
            <person name="Pertea M."/>
            <person name="Jones K.M."/>
            <person name="Kim M."/>
            <person name="Overton L."/>
            <person name="Tsitrin T."/>
            <person name="Fadrosh D."/>
            <person name="Bera J."/>
            <person name="Weaver B."/>
            <person name="Jin S."/>
            <person name="Johri S."/>
            <person name="Reardon M."/>
            <person name="Webb K."/>
            <person name="Hill J."/>
            <person name="Moffat K."/>
            <person name="Tallon L."/>
            <person name="Van Aken S."/>
            <person name="Lewis M."/>
            <person name="Utterback T."/>
            <person name="Feldblyum T."/>
            <person name="Zismann V."/>
            <person name="Iobst S."/>
            <person name="Hsiao J."/>
            <person name="de Vazeille A.R."/>
            <person name="Salzberg S.L."/>
            <person name="White O."/>
            <person name="Fraser C."/>
            <person name="Yu Y."/>
            <person name="Kim H."/>
            <person name="Rambo T."/>
            <person name="Currie J."/>
            <person name="Collura K."/>
            <person name="Kernodle-Thompson S."/>
            <person name="Wei F."/>
            <person name="Kudrna K."/>
            <person name="Ammiraju J.S."/>
            <person name="Luo M."/>
            <person name="Goicoechea J.L."/>
            <person name="Wing R.A."/>
            <person name="Henry D."/>
            <person name="Oates R."/>
            <person name="Palmer M."/>
            <person name="Pries G."/>
            <person name="Saski C."/>
            <person name="Simmons J."/>
            <person name="Soderlund C."/>
            <person name="Nelson W."/>
            <person name="de la Bastide M."/>
            <person name="Spiegel L."/>
            <person name="Nascimento L."/>
            <person name="Huang E."/>
            <person name="Preston R."/>
            <person name="Zutavern T."/>
            <person name="Palmer L."/>
            <person name="O'Shaughnessy A."/>
            <person name="Dike S."/>
            <person name="McCombie W.R."/>
            <person name="Minx P."/>
            <person name="Cordum H."/>
            <person name="Wilson R."/>
            <person name="Jin W."/>
            <person name="Lee H.R."/>
            <person name="Jiang J."/>
            <person name="Jackson S."/>
        </authorList>
    </citation>
    <scope>NUCLEOTIDE SEQUENCE [LARGE SCALE GENOMIC DNA]</scope>
</reference>
<evidence type="ECO:0000256" key="1">
    <source>
        <dbReference type="ARBA" id="ARBA00005234"/>
    </source>
</evidence>
<accession>Q10KZ4</accession>
<protein>
    <submittedName>
        <fullName evidence="8">Ulp1 protease family, C-terminal catalytic domain containing protein</fullName>
    </submittedName>
</protein>
<dbReference type="Gene3D" id="3.40.395.10">
    <property type="entry name" value="Adenoviral Proteinase, Chain A"/>
    <property type="match status" value="1"/>
</dbReference>
<evidence type="ECO:0000256" key="6">
    <source>
        <dbReference type="SAM" id="SignalP"/>
    </source>
</evidence>
<evidence type="ECO:0000256" key="4">
    <source>
        <dbReference type="ARBA" id="ARBA00022807"/>
    </source>
</evidence>
<gene>
    <name evidence="8" type="ordered locus">LOC_Os03g24960</name>
</gene>
<evidence type="ECO:0000256" key="5">
    <source>
        <dbReference type="SAM" id="MobiDB-lite"/>
    </source>
</evidence>
<reference evidence="8" key="2">
    <citation type="submission" date="2006-06" db="EMBL/GenBank/DDBJ databases">
        <authorList>
            <person name="Buell R."/>
            <person name="Wing R.A."/>
            <person name="McCombie W.A."/>
            <person name="Ouyang S."/>
        </authorList>
    </citation>
    <scope>NUCLEOTIDE SEQUENCE</scope>
</reference>
<evidence type="ECO:0000256" key="2">
    <source>
        <dbReference type="ARBA" id="ARBA00022670"/>
    </source>
</evidence>
<dbReference type="PANTHER" id="PTHR12606:SF141">
    <property type="entry name" value="GH15225P-RELATED"/>
    <property type="match status" value="1"/>
</dbReference>
<dbReference type="InterPro" id="IPR003653">
    <property type="entry name" value="Peptidase_C48_C"/>
</dbReference>
<keyword evidence="3" id="KW-0378">Hydrolase</keyword>
<dbReference type="AlphaFoldDB" id="Q10KZ4"/>
<dbReference type="PROSITE" id="PS50600">
    <property type="entry name" value="ULP_PROTEASE"/>
    <property type="match status" value="1"/>
</dbReference>
<keyword evidence="6" id="KW-0732">Signal</keyword>
<feature type="domain" description="Ubiquitin-like protease family profile" evidence="7">
    <location>
        <begin position="154"/>
        <end position="349"/>
    </location>
</feature>
<sequence>MTKLYMLLLFLILCGTPHAATTTAGDGLGSGSFSRMFSFGDSATDTGNGATVNPNSSSNMLPYGETFFGHPTGHFSDGRITVDFLVMGHRKRSKVDISSESNSDNDCSLSSDNHDGDVHLSNHDESSDNHDQHFEENDPLLHLTKEELMKKLKIKLGKRPFTDDHKKKRHKVESDSIIDDALLEIHNDLVLHSLKMKLSMLGEQSKNKRKTFEKDNQQGFFIYNDLMKHPSKTNFGMVQKSFSRASLARPIEICDMLFFPILHLRHWFLFVVDLKDESFVFIDSLFEEEEDYQYNARCRLISKFSIVWRKFVSEHPINFASFKIIYPPRPRQTNRLDCGIFTLKFMEIWRPRVLLTNQFSQKDIPNIRIQYVNKLFFHPCNIMLNSATKKLVTDYYAKG</sequence>
<feature type="signal peptide" evidence="6">
    <location>
        <begin position="1"/>
        <end position="19"/>
    </location>
</feature>
<keyword evidence="4" id="KW-0788">Thiol protease</keyword>
<feature type="chain" id="PRO_5004179773" evidence="6">
    <location>
        <begin position="20"/>
        <end position="399"/>
    </location>
</feature>
<dbReference type="InterPro" id="IPR038765">
    <property type="entry name" value="Papain-like_cys_pep_sf"/>
</dbReference>
<feature type="compositionally biased region" description="Low complexity" evidence="5">
    <location>
        <begin position="96"/>
        <end position="111"/>
    </location>
</feature>
<organism evidence="8">
    <name type="scientific">Oryza sativa subsp. japonica</name>
    <name type="common">Rice</name>
    <dbReference type="NCBI Taxonomy" id="39947"/>
    <lineage>
        <taxon>Eukaryota</taxon>
        <taxon>Viridiplantae</taxon>
        <taxon>Streptophyta</taxon>
        <taxon>Embryophyta</taxon>
        <taxon>Tracheophyta</taxon>
        <taxon>Spermatophyta</taxon>
        <taxon>Magnoliopsida</taxon>
        <taxon>Liliopsida</taxon>
        <taxon>Poales</taxon>
        <taxon>Poaceae</taxon>
        <taxon>BOP clade</taxon>
        <taxon>Oryzoideae</taxon>
        <taxon>Oryzeae</taxon>
        <taxon>Oryzinae</taxon>
        <taxon>Oryza</taxon>
        <taxon>Oryza sativa</taxon>
    </lineage>
</organism>
<evidence type="ECO:0000256" key="3">
    <source>
        <dbReference type="ARBA" id="ARBA00022801"/>
    </source>
</evidence>
<dbReference type="PANTHER" id="PTHR12606">
    <property type="entry name" value="SENTRIN/SUMO-SPECIFIC PROTEASE"/>
    <property type="match status" value="1"/>
</dbReference>